<reference evidence="2" key="1">
    <citation type="submission" date="2018-01" db="EMBL/GenBank/DDBJ databases">
        <title>An insight into the sialome of Amazonian anophelines.</title>
        <authorList>
            <person name="Ribeiro J.M."/>
            <person name="Scarpassa V."/>
            <person name="Calvo E."/>
        </authorList>
    </citation>
    <scope>NUCLEOTIDE SEQUENCE</scope>
    <source>
        <tissue evidence="2">Salivary glands</tissue>
    </source>
</reference>
<feature type="signal peptide" evidence="1">
    <location>
        <begin position="1"/>
        <end position="18"/>
    </location>
</feature>
<accession>A0A2M3ZV58</accession>
<evidence type="ECO:0000256" key="1">
    <source>
        <dbReference type="SAM" id="SignalP"/>
    </source>
</evidence>
<dbReference type="AlphaFoldDB" id="A0A2M3ZV58"/>
<name>A0A2M3ZV58_9DIPT</name>
<proteinExistence type="predicted"/>
<keyword evidence="1" id="KW-0732">Signal</keyword>
<organism evidence="2">
    <name type="scientific">Anopheles braziliensis</name>
    <dbReference type="NCBI Taxonomy" id="58242"/>
    <lineage>
        <taxon>Eukaryota</taxon>
        <taxon>Metazoa</taxon>
        <taxon>Ecdysozoa</taxon>
        <taxon>Arthropoda</taxon>
        <taxon>Hexapoda</taxon>
        <taxon>Insecta</taxon>
        <taxon>Pterygota</taxon>
        <taxon>Neoptera</taxon>
        <taxon>Endopterygota</taxon>
        <taxon>Diptera</taxon>
        <taxon>Nematocera</taxon>
        <taxon>Culicoidea</taxon>
        <taxon>Culicidae</taxon>
        <taxon>Anophelinae</taxon>
        <taxon>Anopheles</taxon>
    </lineage>
</organism>
<feature type="chain" id="PRO_5014908437" evidence="1">
    <location>
        <begin position="19"/>
        <end position="80"/>
    </location>
</feature>
<protein>
    <submittedName>
        <fullName evidence="2">Putative secreted peptide</fullName>
    </submittedName>
</protein>
<evidence type="ECO:0000313" key="2">
    <source>
        <dbReference type="EMBL" id="MBW32457.1"/>
    </source>
</evidence>
<dbReference type="EMBL" id="GGFM01011706">
    <property type="protein sequence ID" value="MBW32457.1"/>
    <property type="molecule type" value="Transcribed_RNA"/>
</dbReference>
<sequence>MMVTTMTVVLVVSGVVGGSTLCDAIPCVQLIVNSFNRAQGTPNIRLLKRKLFQNTTFNATQRYGRHREPNDSITIAALTF</sequence>